<dbReference type="EMBL" id="FJOG01000001">
    <property type="protein sequence ID" value="CZR50349.1"/>
    <property type="molecule type" value="Genomic_DNA"/>
</dbReference>
<dbReference type="OrthoDB" id="3267335at2759"/>
<keyword evidence="3" id="KW-1185">Reference proteome</keyword>
<feature type="signal peptide" evidence="1">
    <location>
        <begin position="1"/>
        <end position="20"/>
    </location>
</feature>
<protein>
    <submittedName>
        <fullName evidence="2">Uncharacterized protein</fullName>
    </submittedName>
</protein>
<name>A0A1L7WCE5_9HELO</name>
<evidence type="ECO:0000313" key="2">
    <source>
        <dbReference type="EMBL" id="CZR50349.1"/>
    </source>
</evidence>
<evidence type="ECO:0000313" key="3">
    <source>
        <dbReference type="Proteomes" id="UP000184330"/>
    </source>
</evidence>
<accession>A0A1L7WCE5</accession>
<reference evidence="2 3" key="1">
    <citation type="submission" date="2016-03" db="EMBL/GenBank/DDBJ databases">
        <authorList>
            <person name="Ploux O."/>
        </authorList>
    </citation>
    <scope>NUCLEOTIDE SEQUENCE [LARGE SCALE GENOMIC DNA]</scope>
    <source>
        <strain evidence="2 3">UAMH 11012</strain>
    </source>
</reference>
<dbReference type="STRING" id="576137.A0A1L7WCE5"/>
<proteinExistence type="predicted"/>
<keyword evidence="1" id="KW-0732">Signal</keyword>
<sequence>MAVLSRFYLLLVGLARCLNAQQIVNGQIYTPGIALVDAPQPNTPLGGDFLQVALDVTSDGQLELPPYPSNPNSAIWNITIFLSSYTTGKNFTISNGTASTNNASLGEIMTQEPSSTVKHVNWIWPDCLVGDGTSTGNTSRGAYNISIRQNFRLNGTNMYTIFDLPIKVTNSIPEESTRPSCDSLNNPLLDEATLNASANNFTRIVGTAIQGNKGGSGNGLGGAGMLDWRTSVHGIWIVAFGFLFML</sequence>
<dbReference type="AlphaFoldDB" id="A0A1L7WCE5"/>
<dbReference type="Proteomes" id="UP000184330">
    <property type="component" value="Unassembled WGS sequence"/>
</dbReference>
<organism evidence="2 3">
    <name type="scientific">Phialocephala subalpina</name>
    <dbReference type="NCBI Taxonomy" id="576137"/>
    <lineage>
        <taxon>Eukaryota</taxon>
        <taxon>Fungi</taxon>
        <taxon>Dikarya</taxon>
        <taxon>Ascomycota</taxon>
        <taxon>Pezizomycotina</taxon>
        <taxon>Leotiomycetes</taxon>
        <taxon>Helotiales</taxon>
        <taxon>Mollisiaceae</taxon>
        <taxon>Phialocephala</taxon>
        <taxon>Phialocephala fortinii species complex</taxon>
    </lineage>
</organism>
<gene>
    <name evidence="2" type="ORF">PAC_00221</name>
</gene>
<feature type="chain" id="PRO_5012114820" evidence="1">
    <location>
        <begin position="21"/>
        <end position="246"/>
    </location>
</feature>
<evidence type="ECO:0000256" key="1">
    <source>
        <dbReference type="SAM" id="SignalP"/>
    </source>
</evidence>